<dbReference type="AlphaFoldDB" id="A0A7R9CGK6"/>
<gene>
    <name evidence="1" type="ORF">TCEB3V08_LOCUS3123</name>
</gene>
<name>A0A7R9CGK6_TIMCR</name>
<reference evidence="1" key="1">
    <citation type="submission" date="2020-11" db="EMBL/GenBank/DDBJ databases">
        <authorList>
            <person name="Tran Van P."/>
        </authorList>
    </citation>
    <scope>NUCLEOTIDE SEQUENCE</scope>
</reference>
<evidence type="ECO:0000313" key="1">
    <source>
        <dbReference type="EMBL" id="CAD7395404.1"/>
    </source>
</evidence>
<proteinExistence type="predicted"/>
<dbReference type="EMBL" id="OC317198">
    <property type="protein sequence ID" value="CAD7395404.1"/>
    <property type="molecule type" value="Genomic_DNA"/>
</dbReference>
<sequence length="63" mass="6890">MTIISVQGRLAHGHCSQLFLITRLKASTNTISTQGLTPLTKMTVTSQGFGLVRLLYMLWSPGI</sequence>
<accession>A0A7R9CGK6</accession>
<organism evidence="1">
    <name type="scientific">Timema cristinae</name>
    <name type="common">Walking stick</name>
    <dbReference type="NCBI Taxonomy" id="61476"/>
    <lineage>
        <taxon>Eukaryota</taxon>
        <taxon>Metazoa</taxon>
        <taxon>Ecdysozoa</taxon>
        <taxon>Arthropoda</taxon>
        <taxon>Hexapoda</taxon>
        <taxon>Insecta</taxon>
        <taxon>Pterygota</taxon>
        <taxon>Neoptera</taxon>
        <taxon>Polyneoptera</taxon>
        <taxon>Phasmatodea</taxon>
        <taxon>Timematodea</taxon>
        <taxon>Timematoidea</taxon>
        <taxon>Timematidae</taxon>
        <taxon>Timema</taxon>
    </lineage>
</organism>
<protein>
    <submittedName>
        <fullName evidence="1">Uncharacterized protein</fullName>
    </submittedName>
</protein>